<feature type="transmembrane region" description="Helical" evidence="1">
    <location>
        <begin position="101"/>
        <end position="125"/>
    </location>
</feature>
<evidence type="ECO:0000313" key="3">
    <source>
        <dbReference type="EMBL" id="TCS60169.1"/>
    </source>
</evidence>
<keyword evidence="1" id="KW-1133">Transmembrane helix</keyword>
<dbReference type="Proteomes" id="UP000294613">
    <property type="component" value="Unassembled WGS sequence"/>
</dbReference>
<evidence type="ECO:0000256" key="1">
    <source>
        <dbReference type="SAM" id="Phobius"/>
    </source>
</evidence>
<keyword evidence="1" id="KW-0812">Transmembrane</keyword>
<protein>
    <submittedName>
        <fullName evidence="3">Uncharacterized protein</fullName>
    </submittedName>
</protein>
<dbReference type="EMBL" id="SLZV01000045">
    <property type="protein sequence ID" value="TCS60169.1"/>
    <property type="molecule type" value="Genomic_DNA"/>
</dbReference>
<gene>
    <name evidence="3" type="ORF">EDD74_1459</name>
    <name evidence="2" type="ORF">FAEUMB_26340</name>
</gene>
<evidence type="ECO:0000313" key="2">
    <source>
        <dbReference type="EMBL" id="GBU06093.1"/>
    </source>
</evidence>
<keyword evidence="1" id="KW-0472">Membrane</keyword>
<comment type="caution">
    <text evidence="3">The sequence shown here is derived from an EMBL/GenBank/DDBJ whole genome shotgun (WGS) entry which is preliminary data.</text>
</comment>
<name>A0A4R3J2W9_9FIRM</name>
<evidence type="ECO:0000313" key="4">
    <source>
        <dbReference type="Proteomes" id="UP000294613"/>
    </source>
</evidence>
<organism evidence="3 4">
    <name type="scientific">Faecalimonas umbilicata</name>
    <dbReference type="NCBI Taxonomy" id="1912855"/>
    <lineage>
        <taxon>Bacteria</taxon>
        <taxon>Bacillati</taxon>
        <taxon>Bacillota</taxon>
        <taxon>Clostridia</taxon>
        <taxon>Lachnospirales</taxon>
        <taxon>Lachnospiraceae</taxon>
        <taxon>Faecalimonas</taxon>
    </lineage>
</organism>
<keyword evidence="5" id="KW-1185">Reference proteome</keyword>
<reference evidence="2 5" key="1">
    <citation type="journal article" date="2018" name="Int. J. Syst. Evol. Microbiol.">
        <title>Draft Genome Sequence of Faecalimonas umbilicata JCM 30896T, an Acetate-Producing Bacterium Isolated from Human Feces.</title>
        <authorList>
            <person name="Sakamoto M."/>
            <person name="Ikeyama N."/>
            <person name="Yuki M."/>
            <person name="Ohkuma M."/>
        </authorList>
    </citation>
    <scope>NUCLEOTIDE SEQUENCE [LARGE SCALE GENOMIC DNA]</scope>
    <source>
        <strain evidence="2 5">EGH7</strain>
    </source>
</reference>
<reference evidence="3 4" key="2">
    <citation type="submission" date="2019-03" db="EMBL/GenBank/DDBJ databases">
        <title>Genomic Encyclopedia of Type Strains, Phase IV (KMG-IV): sequencing the most valuable type-strain genomes for metagenomic binning, comparative biology and taxonomic classification.</title>
        <authorList>
            <person name="Goeker M."/>
        </authorList>
    </citation>
    <scope>NUCLEOTIDE SEQUENCE [LARGE SCALE GENOMIC DNA]</scope>
    <source>
        <strain evidence="3 4">DSM 103426</strain>
    </source>
</reference>
<dbReference type="AlphaFoldDB" id="A0A4R3J2W9"/>
<dbReference type="RefSeq" id="WP_116442179.1">
    <property type="nucleotide sequence ID" value="NZ_BHEO01000008.1"/>
</dbReference>
<dbReference type="Proteomes" id="UP000702954">
    <property type="component" value="Unassembled WGS sequence"/>
</dbReference>
<dbReference type="EMBL" id="BHEO01000008">
    <property type="protein sequence ID" value="GBU06093.1"/>
    <property type="molecule type" value="Genomic_DNA"/>
</dbReference>
<feature type="transmembrane region" description="Helical" evidence="1">
    <location>
        <begin position="57"/>
        <end position="81"/>
    </location>
</feature>
<sequence length="168" mass="20329">MKKYSKETIMFFSFQERKKRKFEKYLKERKTLEQLSTSALSFEYIQTKTAYEHKKNVFGIFAISFLISIWMGVWKELLILMGKASYYFISFYGNKGEWIRMMIYLLAMITIVFTVFFIVILWKYLQGIRKLYERILMLNEVQRKQEEKRKAEDLGEARSNLENTLRGI</sequence>
<accession>A0A4R3J2W9</accession>
<proteinExistence type="predicted"/>
<evidence type="ECO:0000313" key="5">
    <source>
        <dbReference type="Proteomes" id="UP000702954"/>
    </source>
</evidence>